<dbReference type="SMART" id="SM00060">
    <property type="entry name" value="FN3"/>
    <property type="match status" value="4"/>
</dbReference>
<dbReference type="Gene3D" id="2.60.40.10">
    <property type="entry name" value="Immunoglobulins"/>
    <property type="match status" value="4"/>
</dbReference>
<organism evidence="4 5">
    <name type="scientific">Helicobacter ibis</name>
    <dbReference type="NCBI Taxonomy" id="2962633"/>
    <lineage>
        <taxon>Bacteria</taxon>
        <taxon>Pseudomonadati</taxon>
        <taxon>Campylobacterota</taxon>
        <taxon>Epsilonproteobacteria</taxon>
        <taxon>Campylobacterales</taxon>
        <taxon>Helicobacteraceae</taxon>
        <taxon>Helicobacter</taxon>
    </lineage>
</organism>
<dbReference type="PROSITE" id="PS51257">
    <property type="entry name" value="PROKAR_LIPOPROTEIN"/>
    <property type="match status" value="1"/>
</dbReference>
<feature type="domain" description="Fibronectin type-III" evidence="3">
    <location>
        <begin position="142"/>
        <end position="234"/>
    </location>
</feature>
<comment type="caution">
    <text evidence="4">The sequence shown here is derived from an EMBL/GenBank/DDBJ whole genome shotgun (WGS) entry which is preliminary data.</text>
</comment>
<dbReference type="PROSITE" id="PS50853">
    <property type="entry name" value="FN3"/>
    <property type="match status" value="3"/>
</dbReference>
<evidence type="ECO:0000313" key="4">
    <source>
        <dbReference type="EMBL" id="MDA3968822.1"/>
    </source>
</evidence>
<evidence type="ECO:0000259" key="3">
    <source>
        <dbReference type="PROSITE" id="PS50853"/>
    </source>
</evidence>
<sequence>MKNQYFKILACVCVAIFFGACGSTSSITNSIDSVNPFKSSAINPHIAPPTDIKVLTDINTIAFEWNLVPQPEIKGYYIYRKLPTEQDFKRVANIKSRFTTHYSDNGLSPDTEYLYQFVSYDQNGNVSANSDIITTKTQFIEPVEYIEAIGNYPRKIKIIWSPHKDPRVTGYLLEKRTNNGEWKELTKINDRLLVEYLDKDLQDGQSNEYRIAAFNINKSLSLPTMSVVATTKQKPAPVTNFRATNNIANQIQLTWTPSSSNEVVSYTILRSGIFGTYSKLVSLDSSTTTYVDSVDDVGKEYQYKIIAYNKDGIDSIEAGPVTGRSLSKPNPPTITYAQIEGNAVVIRWDPNEPRAREYVVYKESSIFSEILRYNKVLTPEFIDREIRPGEQYTYSVGTLDEHGIESDRSKKVNLELPK</sequence>
<dbReference type="InterPro" id="IPR036116">
    <property type="entry name" value="FN3_sf"/>
</dbReference>
<dbReference type="SUPFAM" id="SSF49265">
    <property type="entry name" value="Fibronectin type III"/>
    <property type="match status" value="3"/>
</dbReference>
<protein>
    <submittedName>
        <fullName evidence="4">Fibronectin type III domain-containing protein</fullName>
    </submittedName>
</protein>
<reference evidence="4 5" key="1">
    <citation type="submission" date="2023-01" db="EMBL/GenBank/DDBJ databases">
        <title>Description of Helicobacter ibis sp. nov. isolated from faecal droppings of black-faced ibis (Theristicus melanopis).</title>
        <authorList>
            <person name="Lopez-Cantillo M."/>
            <person name="Vidal-Veuthey B."/>
            <person name="Mella A."/>
            <person name="De La Haba R."/>
            <person name="Collado L."/>
        </authorList>
    </citation>
    <scope>NUCLEOTIDE SEQUENCE [LARGE SCALE GENOMIC DNA]</scope>
    <source>
        <strain evidence="4 5">A82</strain>
    </source>
</reference>
<dbReference type="InterPro" id="IPR003961">
    <property type="entry name" value="FN3_dom"/>
</dbReference>
<dbReference type="CDD" id="cd00063">
    <property type="entry name" value="FN3"/>
    <property type="match status" value="2"/>
</dbReference>
<feature type="domain" description="Fibronectin type-III" evidence="3">
    <location>
        <begin position="48"/>
        <end position="140"/>
    </location>
</feature>
<name>A0ABT4VDP7_9HELI</name>
<keyword evidence="2" id="KW-0732">Signal</keyword>
<dbReference type="EMBL" id="JAQHXR010000002">
    <property type="protein sequence ID" value="MDA3968822.1"/>
    <property type="molecule type" value="Genomic_DNA"/>
</dbReference>
<feature type="domain" description="Fibronectin type-III" evidence="3">
    <location>
        <begin position="237"/>
        <end position="330"/>
    </location>
</feature>
<dbReference type="Proteomes" id="UP001210261">
    <property type="component" value="Unassembled WGS sequence"/>
</dbReference>
<gene>
    <name evidence="4" type="ORF">PF021_03940</name>
</gene>
<dbReference type="InterPro" id="IPR050991">
    <property type="entry name" value="ECM_Regulatory_Proteins"/>
</dbReference>
<dbReference type="PANTHER" id="PTHR46708:SF2">
    <property type="entry name" value="FIBRONECTIN TYPE-III DOMAIN-CONTAINING PROTEIN"/>
    <property type="match status" value="1"/>
</dbReference>
<feature type="chain" id="PRO_5047451864" evidence="2">
    <location>
        <begin position="23"/>
        <end position="418"/>
    </location>
</feature>
<dbReference type="InterPro" id="IPR013783">
    <property type="entry name" value="Ig-like_fold"/>
</dbReference>
<evidence type="ECO:0000256" key="2">
    <source>
        <dbReference type="SAM" id="SignalP"/>
    </source>
</evidence>
<keyword evidence="1" id="KW-0677">Repeat</keyword>
<evidence type="ECO:0000313" key="5">
    <source>
        <dbReference type="Proteomes" id="UP001210261"/>
    </source>
</evidence>
<proteinExistence type="predicted"/>
<feature type="signal peptide" evidence="2">
    <location>
        <begin position="1"/>
        <end position="22"/>
    </location>
</feature>
<dbReference type="RefSeq" id="WP_271021117.1">
    <property type="nucleotide sequence ID" value="NZ_JAQHXR010000002.1"/>
</dbReference>
<dbReference type="PANTHER" id="PTHR46708">
    <property type="entry name" value="TENASCIN"/>
    <property type="match status" value="1"/>
</dbReference>
<accession>A0ABT4VDP7</accession>
<evidence type="ECO:0000256" key="1">
    <source>
        <dbReference type="ARBA" id="ARBA00022737"/>
    </source>
</evidence>
<keyword evidence="5" id="KW-1185">Reference proteome</keyword>